<dbReference type="GeneTree" id="ENSGT00910000147406"/>
<evidence type="ECO:0000313" key="2">
    <source>
        <dbReference type="Ensembl" id="ENSUMAP00000025634"/>
    </source>
</evidence>
<dbReference type="OMA" id="MNPESWI"/>
<accession>A0A452UWZ7</accession>
<feature type="region of interest" description="Disordered" evidence="1">
    <location>
        <begin position="1"/>
        <end position="42"/>
    </location>
</feature>
<sequence>MSRCSDGRARSSFHVLDEEGKEKKKKAIKWKVSQPKASPRSSSPLLYSLGLACAFSGVEKYISCEEFNRQPGAQRNLQGGLGGAGVGRRRAGEGGHALPC</sequence>
<protein>
    <submittedName>
        <fullName evidence="2">Uncharacterized protein</fullName>
    </submittedName>
</protein>
<reference evidence="2" key="1">
    <citation type="submission" date="2019-03" db="UniProtKB">
        <authorList>
            <consortium name="Ensembl"/>
        </authorList>
    </citation>
    <scope>IDENTIFICATION</scope>
</reference>
<evidence type="ECO:0000256" key="1">
    <source>
        <dbReference type="SAM" id="MobiDB-lite"/>
    </source>
</evidence>
<name>A0A452UWZ7_URSMA</name>
<organism evidence="2">
    <name type="scientific">Ursus maritimus</name>
    <name type="common">Polar bear</name>
    <name type="synonym">Thalarctos maritimus</name>
    <dbReference type="NCBI Taxonomy" id="29073"/>
    <lineage>
        <taxon>Eukaryota</taxon>
        <taxon>Metazoa</taxon>
        <taxon>Chordata</taxon>
        <taxon>Craniata</taxon>
        <taxon>Vertebrata</taxon>
        <taxon>Euteleostomi</taxon>
        <taxon>Mammalia</taxon>
        <taxon>Eutheria</taxon>
        <taxon>Laurasiatheria</taxon>
        <taxon>Carnivora</taxon>
        <taxon>Caniformia</taxon>
        <taxon>Ursidae</taxon>
        <taxon>Ursus</taxon>
    </lineage>
</organism>
<proteinExistence type="predicted"/>
<feature type="compositionally biased region" description="Basic and acidic residues" evidence="1">
    <location>
        <begin position="1"/>
        <end position="22"/>
    </location>
</feature>
<feature type="region of interest" description="Disordered" evidence="1">
    <location>
        <begin position="74"/>
        <end position="100"/>
    </location>
</feature>
<dbReference type="AlphaFoldDB" id="A0A452UWZ7"/>
<dbReference type="Ensembl" id="ENSUMAT00000030364.1">
    <property type="protein sequence ID" value="ENSUMAP00000025634.1"/>
    <property type="gene ID" value="ENSUMAG00000018691.1"/>
</dbReference>